<keyword evidence="5" id="KW-1185">Reference proteome</keyword>
<name>A0A379B5G6_9PAST</name>
<dbReference type="OrthoDB" id="5689769at2"/>
<dbReference type="Proteomes" id="UP000254280">
    <property type="component" value="Unassembled WGS sequence"/>
</dbReference>
<feature type="domain" description="DUF8095" evidence="3">
    <location>
        <begin position="64"/>
        <end position="199"/>
    </location>
</feature>
<feature type="compositionally biased region" description="Low complexity" evidence="1">
    <location>
        <begin position="41"/>
        <end position="59"/>
    </location>
</feature>
<dbReference type="Pfam" id="PF26367">
    <property type="entry name" value="DUF8095"/>
    <property type="match status" value="1"/>
</dbReference>
<feature type="chain" id="PRO_5016995211" evidence="2">
    <location>
        <begin position="23"/>
        <end position="203"/>
    </location>
</feature>
<evidence type="ECO:0000313" key="5">
    <source>
        <dbReference type="Proteomes" id="UP000254280"/>
    </source>
</evidence>
<proteinExistence type="predicted"/>
<evidence type="ECO:0000256" key="1">
    <source>
        <dbReference type="SAM" id="MobiDB-lite"/>
    </source>
</evidence>
<keyword evidence="4" id="KW-0449">Lipoprotein</keyword>
<accession>A0A379B5G6</accession>
<evidence type="ECO:0000256" key="2">
    <source>
        <dbReference type="SAM" id="SignalP"/>
    </source>
</evidence>
<sequence length="203" mass="22641">MKKSFLFITSALFSAYSVLAQANTVHSVYISEAGVSKSTYSTSQKNNNNPSNVANQNSNKSHRTYLSKGAAYELNPQNAEDANKLAKSIEFEVYEISENQTSHTIFESGAGICRGFNSTYGVAITDSRTYYVNKPSNEYYGRISGATIYSKKTPQHMRYAPFFNIHDPTLAQEILDKQRKLGRKNAGKNIKQSSEMLSNSICR</sequence>
<organism evidence="4 5">
    <name type="scientific">[Pasteurella] mairii</name>
    <dbReference type="NCBI Taxonomy" id="757"/>
    <lineage>
        <taxon>Bacteria</taxon>
        <taxon>Pseudomonadati</taxon>
        <taxon>Pseudomonadota</taxon>
        <taxon>Gammaproteobacteria</taxon>
        <taxon>Pasteurellales</taxon>
        <taxon>Pasteurellaceae</taxon>
    </lineage>
</organism>
<evidence type="ECO:0000259" key="3">
    <source>
        <dbReference type="Pfam" id="PF26367"/>
    </source>
</evidence>
<feature type="signal peptide" evidence="2">
    <location>
        <begin position="1"/>
        <end position="22"/>
    </location>
</feature>
<evidence type="ECO:0000313" key="4">
    <source>
        <dbReference type="EMBL" id="SUB33865.1"/>
    </source>
</evidence>
<dbReference type="EMBL" id="UGSS01000002">
    <property type="protein sequence ID" value="SUB33865.1"/>
    <property type="molecule type" value="Genomic_DNA"/>
</dbReference>
<dbReference type="InterPro" id="IPR058408">
    <property type="entry name" value="DUF8095"/>
</dbReference>
<feature type="region of interest" description="Disordered" evidence="1">
    <location>
        <begin position="39"/>
        <end position="59"/>
    </location>
</feature>
<gene>
    <name evidence="4" type="ORF">NCTC10699_01496</name>
</gene>
<keyword evidence="2" id="KW-0732">Signal</keyword>
<dbReference type="AlphaFoldDB" id="A0A379B5G6"/>
<protein>
    <submittedName>
        <fullName evidence="4">Lipoprotein-2</fullName>
    </submittedName>
</protein>
<reference evidence="4 5" key="1">
    <citation type="submission" date="2018-06" db="EMBL/GenBank/DDBJ databases">
        <authorList>
            <consortium name="Pathogen Informatics"/>
            <person name="Doyle S."/>
        </authorList>
    </citation>
    <scope>NUCLEOTIDE SEQUENCE [LARGE SCALE GENOMIC DNA]</scope>
    <source>
        <strain evidence="4 5">NCTC10699</strain>
    </source>
</reference>